<dbReference type="InterPro" id="IPR002347">
    <property type="entry name" value="SDR_fam"/>
</dbReference>
<gene>
    <name evidence="1" type="ORF">J2X09_004254</name>
</gene>
<dbReference type="Proteomes" id="UP001265550">
    <property type="component" value="Unassembled WGS sequence"/>
</dbReference>
<sequence>MASAPYLAPFNIRVNSVHLGAIETPMTKDLLSDPADHKSLLGTTPIGRAVQHQEVSAVVLFRGLR</sequence>
<dbReference type="InterPro" id="IPR036291">
    <property type="entry name" value="NAD(P)-bd_dom_sf"/>
</dbReference>
<protein>
    <submittedName>
        <fullName evidence="1">NAD(P)-dependent dehydrogenase (Short-subunit alcohol dehydrogenase family)</fullName>
    </submittedName>
</protein>
<organism evidence="1 2">
    <name type="scientific">Hydrogenophaga laconesensis</name>
    <dbReference type="NCBI Taxonomy" id="1805971"/>
    <lineage>
        <taxon>Bacteria</taxon>
        <taxon>Pseudomonadati</taxon>
        <taxon>Pseudomonadota</taxon>
        <taxon>Betaproteobacteria</taxon>
        <taxon>Burkholderiales</taxon>
        <taxon>Comamonadaceae</taxon>
        <taxon>Hydrogenophaga</taxon>
    </lineage>
</organism>
<dbReference type="SUPFAM" id="SSF51735">
    <property type="entry name" value="NAD(P)-binding Rossmann-fold domains"/>
    <property type="match status" value="1"/>
</dbReference>
<dbReference type="Pfam" id="PF13561">
    <property type="entry name" value="adh_short_C2"/>
    <property type="match status" value="1"/>
</dbReference>
<evidence type="ECO:0000313" key="1">
    <source>
        <dbReference type="EMBL" id="MDR7096497.1"/>
    </source>
</evidence>
<dbReference type="RefSeq" id="WP_056278186.1">
    <property type="nucleotide sequence ID" value="NZ_JAVDWE010000014.1"/>
</dbReference>
<accession>A0ABU1VG87</accession>
<name>A0ABU1VG87_9BURK</name>
<dbReference type="PRINTS" id="PR00081">
    <property type="entry name" value="GDHRDH"/>
</dbReference>
<keyword evidence="2" id="KW-1185">Reference proteome</keyword>
<reference evidence="1 2" key="1">
    <citation type="submission" date="2023-07" db="EMBL/GenBank/DDBJ databases">
        <title>Sorghum-associated microbial communities from plants grown in Nebraska, USA.</title>
        <authorList>
            <person name="Schachtman D."/>
        </authorList>
    </citation>
    <scope>NUCLEOTIDE SEQUENCE [LARGE SCALE GENOMIC DNA]</scope>
    <source>
        <strain evidence="1 2">BE240</strain>
    </source>
</reference>
<proteinExistence type="predicted"/>
<evidence type="ECO:0000313" key="2">
    <source>
        <dbReference type="Proteomes" id="UP001265550"/>
    </source>
</evidence>
<dbReference type="Gene3D" id="3.40.50.720">
    <property type="entry name" value="NAD(P)-binding Rossmann-like Domain"/>
    <property type="match status" value="1"/>
</dbReference>
<dbReference type="EMBL" id="JAVDWE010000014">
    <property type="protein sequence ID" value="MDR7096497.1"/>
    <property type="molecule type" value="Genomic_DNA"/>
</dbReference>
<comment type="caution">
    <text evidence="1">The sequence shown here is derived from an EMBL/GenBank/DDBJ whole genome shotgun (WGS) entry which is preliminary data.</text>
</comment>